<reference evidence="2 3" key="1">
    <citation type="submission" date="2018-07" db="EMBL/GenBank/DDBJ databases">
        <title>Complete genome sequence of Spiroplasma alleghenense PLHS-1 (ATCC 51752).</title>
        <authorList>
            <person name="Chou L."/>
            <person name="Lee T.-Y."/>
            <person name="Tsai Y.-M."/>
            <person name="Kuo C.-H."/>
        </authorList>
    </citation>
    <scope>NUCLEOTIDE SEQUENCE [LARGE SCALE GENOMIC DNA]</scope>
    <source>
        <strain evidence="2 3">PLHS-1</strain>
    </source>
</reference>
<evidence type="ECO:0000313" key="3">
    <source>
        <dbReference type="Proteomes" id="UP000254792"/>
    </source>
</evidence>
<protein>
    <submittedName>
        <fullName evidence="2">Uncharacterized protein</fullName>
    </submittedName>
</protein>
<evidence type="ECO:0000256" key="1">
    <source>
        <dbReference type="SAM" id="MobiDB-lite"/>
    </source>
</evidence>
<accession>A0A345Z3E0</accession>
<dbReference type="EMBL" id="CP031376">
    <property type="protein sequence ID" value="AXK51119.1"/>
    <property type="molecule type" value="Genomic_DNA"/>
</dbReference>
<dbReference type="KEGG" id="salx:SALLE_v1c04450"/>
<proteinExistence type="predicted"/>
<dbReference type="RefSeq" id="WP_115558029.1">
    <property type="nucleotide sequence ID" value="NZ_CP031376.1"/>
</dbReference>
<feature type="compositionally biased region" description="Polar residues" evidence="1">
    <location>
        <begin position="1"/>
        <end position="12"/>
    </location>
</feature>
<gene>
    <name evidence="2" type="ORF">SALLE_v1c04450</name>
</gene>
<sequence length="123" mass="14276">MSNSSKNQNAGYQNFLAEKKQRDQKLLDQQKNIRAKPQIKAVPPRDAKFEQLILKAKTKNQNNQIKVEEKLNLEYLKISVLKTKTVKGKKSKPNDTEVLRDKIANRVSKKHVFGNIISNYRKK</sequence>
<organism evidence="2 3">
    <name type="scientific">Spiroplasma alleghenense</name>
    <dbReference type="NCBI Taxonomy" id="216931"/>
    <lineage>
        <taxon>Bacteria</taxon>
        <taxon>Bacillati</taxon>
        <taxon>Mycoplasmatota</taxon>
        <taxon>Mollicutes</taxon>
        <taxon>Entomoplasmatales</taxon>
        <taxon>Spiroplasmataceae</taxon>
        <taxon>Spiroplasma</taxon>
    </lineage>
</organism>
<dbReference type="Proteomes" id="UP000254792">
    <property type="component" value="Chromosome"/>
</dbReference>
<keyword evidence="3" id="KW-1185">Reference proteome</keyword>
<evidence type="ECO:0000313" key="2">
    <source>
        <dbReference type="EMBL" id="AXK51119.1"/>
    </source>
</evidence>
<dbReference type="AlphaFoldDB" id="A0A345Z3E0"/>
<name>A0A345Z3E0_9MOLU</name>
<feature type="region of interest" description="Disordered" evidence="1">
    <location>
        <begin position="1"/>
        <end position="20"/>
    </location>
</feature>